<dbReference type="AlphaFoldDB" id="A0A6B0U5Y5"/>
<accession>A0A6B0U5Y5</accession>
<reference evidence="1" key="1">
    <citation type="submission" date="2019-12" db="EMBL/GenBank/DDBJ databases">
        <title>An insight into the sialome of adult female Ixodes ricinus ticks feeding for 6 days.</title>
        <authorList>
            <person name="Perner J."/>
            <person name="Ribeiro J.M.C."/>
        </authorList>
    </citation>
    <scope>NUCLEOTIDE SEQUENCE</scope>
    <source>
        <strain evidence="1">Semi-engorged</strain>
        <tissue evidence="1">Salivary glands</tissue>
    </source>
</reference>
<protein>
    <submittedName>
        <fullName evidence="1">Putative secreted protein</fullName>
    </submittedName>
</protein>
<sequence length="81" mass="8913">MSWCIAASVLPTIPLKAVLAKDVNDSFTLVGLKRRNESALRRVWAPRVTVFPSVPLRKALFVSRLGSGCLSANLPCVMRLF</sequence>
<dbReference type="EMBL" id="GIFC01002474">
    <property type="protein sequence ID" value="MXU84557.1"/>
    <property type="molecule type" value="Transcribed_RNA"/>
</dbReference>
<name>A0A6B0U5Y5_IXORI</name>
<proteinExistence type="predicted"/>
<evidence type="ECO:0000313" key="1">
    <source>
        <dbReference type="EMBL" id="MXU84557.1"/>
    </source>
</evidence>
<organism evidence="1">
    <name type="scientific">Ixodes ricinus</name>
    <name type="common">Common tick</name>
    <name type="synonym">Acarus ricinus</name>
    <dbReference type="NCBI Taxonomy" id="34613"/>
    <lineage>
        <taxon>Eukaryota</taxon>
        <taxon>Metazoa</taxon>
        <taxon>Ecdysozoa</taxon>
        <taxon>Arthropoda</taxon>
        <taxon>Chelicerata</taxon>
        <taxon>Arachnida</taxon>
        <taxon>Acari</taxon>
        <taxon>Parasitiformes</taxon>
        <taxon>Ixodida</taxon>
        <taxon>Ixodoidea</taxon>
        <taxon>Ixodidae</taxon>
        <taxon>Ixodinae</taxon>
        <taxon>Ixodes</taxon>
    </lineage>
</organism>